<accession>A0A4V1IY95</accession>
<evidence type="ECO:0000313" key="1">
    <source>
        <dbReference type="EMBL" id="RKP13779.1"/>
    </source>
</evidence>
<dbReference type="OrthoDB" id="10039566at2759"/>
<dbReference type="PANTHER" id="PTHR35895:SF1">
    <property type="entry name" value="LIPID-BINDING SERUM GLYCOPROTEIN C-TERMINAL DOMAIN-CONTAINING PROTEIN"/>
    <property type="match status" value="1"/>
</dbReference>
<dbReference type="Pfam" id="PF12505">
    <property type="entry name" value="DUF3712"/>
    <property type="match status" value="1"/>
</dbReference>
<dbReference type="Proteomes" id="UP000267251">
    <property type="component" value="Unassembled WGS sequence"/>
</dbReference>
<dbReference type="InterPro" id="IPR046368">
    <property type="entry name" value="Tag1"/>
</dbReference>
<feature type="non-terminal residue" evidence="1">
    <location>
        <position position="1"/>
    </location>
</feature>
<feature type="non-terminal residue" evidence="1">
    <location>
        <position position="279"/>
    </location>
</feature>
<organism evidence="1 2">
    <name type="scientific">Piptocephalis cylindrospora</name>
    <dbReference type="NCBI Taxonomy" id="1907219"/>
    <lineage>
        <taxon>Eukaryota</taxon>
        <taxon>Fungi</taxon>
        <taxon>Fungi incertae sedis</taxon>
        <taxon>Zoopagomycota</taxon>
        <taxon>Zoopagomycotina</taxon>
        <taxon>Zoopagomycetes</taxon>
        <taxon>Zoopagales</taxon>
        <taxon>Piptocephalidaceae</taxon>
        <taxon>Piptocephalis</taxon>
    </lineage>
</organism>
<dbReference type="PANTHER" id="PTHR35895">
    <property type="entry name" value="CHROMOSOME 16, WHOLE GENOME SHOTGUN SEQUENCE"/>
    <property type="match status" value="1"/>
</dbReference>
<keyword evidence="2" id="KW-1185">Reference proteome</keyword>
<evidence type="ECO:0000313" key="2">
    <source>
        <dbReference type="Proteomes" id="UP000267251"/>
    </source>
</evidence>
<dbReference type="AlphaFoldDB" id="A0A4V1IY95"/>
<reference evidence="2" key="1">
    <citation type="journal article" date="2018" name="Nat. Microbiol.">
        <title>Leveraging single-cell genomics to expand the fungal tree of life.</title>
        <authorList>
            <person name="Ahrendt S.R."/>
            <person name="Quandt C.A."/>
            <person name="Ciobanu D."/>
            <person name="Clum A."/>
            <person name="Salamov A."/>
            <person name="Andreopoulos B."/>
            <person name="Cheng J.F."/>
            <person name="Woyke T."/>
            <person name="Pelin A."/>
            <person name="Henrissat B."/>
            <person name="Reynolds N.K."/>
            <person name="Benny G.L."/>
            <person name="Smith M.E."/>
            <person name="James T.Y."/>
            <person name="Grigoriev I.V."/>
        </authorList>
    </citation>
    <scope>NUCLEOTIDE SEQUENCE [LARGE SCALE GENOMIC DNA]</scope>
</reference>
<sequence>PAVAQSAINGSKMSITSANITSPQEDSFVMRMSGLVTDTGPFDAEIEMAGPIQVYSDGVLLGEMIMDPISSKAGVGAKLESSPTFRVTNKEGFGDFSGRMLRTESFTWTLDGQVNIIAMGMTLTGIRLRKEITMKGMGNFPGPVTVQSMRLTGGNPDYLVIEMVVGIISPSNVGISVGHVEMDAYYSGHRMGRVIIPDMVLKPGMNSVSSRMHYAPQDPSAVAAGRDLLSKYVMAQDSVMGVAGTEDSTTIQSLRPALQAIRFTTVVPGLRNQPLIKQA</sequence>
<gene>
    <name evidence="1" type="ORF">BJ684DRAFT_3056</name>
</gene>
<dbReference type="GO" id="GO:0000329">
    <property type="term" value="C:fungal-type vacuole membrane"/>
    <property type="evidence" value="ECO:0007669"/>
    <property type="project" value="InterPro"/>
</dbReference>
<name>A0A4V1IY95_9FUNG</name>
<protein>
    <submittedName>
        <fullName evidence="1">Uncharacterized protein</fullName>
    </submittedName>
</protein>
<dbReference type="InterPro" id="IPR022185">
    <property type="entry name" value="DUF3712"/>
</dbReference>
<proteinExistence type="predicted"/>
<dbReference type="EMBL" id="KZ987945">
    <property type="protein sequence ID" value="RKP13779.1"/>
    <property type="molecule type" value="Genomic_DNA"/>
</dbReference>